<dbReference type="Proteomes" id="UP000184292">
    <property type="component" value="Unassembled WGS sequence"/>
</dbReference>
<dbReference type="PANTHER" id="PTHR43138">
    <property type="entry name" value="ACETYLTRANSFERASE, GNAT FAMILY"/>
    <property type="match status" value="1"/>
</dbReference>
<keyword evidence="2" id="KW-0808">Transferase</keyword>
<dbReference type="STRING" id="1447782.SAMN05444417_3223"/>
<reference evidence="2 3" key="1">
    <citation type="submission" date="2016-11" db="EMBL/GenBank/DDBJ databases">
        <authorList>
            <person name="Jaros S."/>
            <person name="Januszkiewicz K."/>
            <person name="Wedrychowicz H."/>
        </authorList>
    </citation>
    <scope>NUCLEOTIDE SEQUENCE [LARGE SCALE GENOMIC DNA]</scope>
    <source>
        <strain evidence="2 3">DSM 100565</strain>
    </source>
</reference>
<dbReference type="PANTHER" id="PTHR43138:SF1">
    <property type="entry name" value="N-ACETYLTRANSFERASE ACA1"/>
    <property type="match status" value="1"/>
</dbReference>
<keyword evidence="3" id="KW-1185">Reference proteome</keyword>
<feature type="domain" description="N-acetyltransferase" evidence="1">
    <location>
        <begin position="10"/>
        <end position="167"/>
    </location>
</feature>
<dbReference type="PROSITE" id="PS51186">
    <property type="entry name" value="GNAT"/>
    <property type="match status" value="1"/>
</dbReference>
<protein>
    <submittedName>
        <fullName evidence="2">L-amino acid N-acyltransferase YncA</fullName>
    </submittedName>
</protein>
<dbReference type="CDD" id="cd04301">
    <property type="entry name" value="NAT_SF"/>
    <property type="match status" value="1"/>
</dbReference>
<dbReference type="Pfam" id="PF00583">
    <property type="entry name" value="Acetyltransf_1"/>
    <property type="match status" value="1"/>
</dbReference>
<proteinExistence type="predicted"/>
<organism evidence="2 3">
    <name type="scientific">Wenxinia saemankumensis</name>
    <dbReference type="NCBI Taxonomy" id="1447782"/>
    <lineage>
        <taxon>Bacteria</taxon>
        <taxon>Pseudomonadati</taxon>
        <taxon>Pseudomonadota</taxon>
        <taxon>Alphaproteobacteria</taxon>
        <taxon>Rhodobacterales</taxon>
        <taxon>Roseobacteraceae</taxon>
        <taxon>Wenxinia</taxon>
    </lineage>
</organism>
<dbReference type="Gene3D" id="3.40.630.30">
    <property type="match status" value="1"/>
</dbReference>
<evidence type="ECO:0000259" key="1">
    <source>
        <dbReference type="PROSITE" id="PS51186"/>
    </source>
</evidence>
<dbReference type="InterPro" id="IPR000182">
    <property type="entry name" value="GNAT_dom"/>
</dbReference>
<dbReference type="AlphaFoldDB" id="A0A1M6HGT7"/>
<sequence>MTPRPPGSGLAVRPMRDADWPAMWEIVRPVLRAGETYTVDPHLDEDAARDFWCGPPSTAVTVAEAGGTILGTAHMGPNRGGPGAHVANASYMVGEAARGRGVGRALVLDSLERLAAQGFESLVFNAVAASNRGAVRLYLDLGFTILGSVPGGFRHPREGLVDLHVMHRALR</sequence>
<dbReference type="GO" id="GO:0016747">
    <property type="term" value="F:acyltransferase activity, transferring groups other than amino-acyl groups"/>
    <property type="evidence" value="ECO:0007669"/>
    <property type="project" value="InterPro"/>
</dbReference>
<dbReference type="EMBL" id="FQYO01000006">
    <property type="protein sequence ID" value="SHJ21418.1"/>
    <property type="molecule type" value="Genomic_DNA"/>
</dbReference>
<accession>A0A1M6HGT7</accession>
<dbReference type="InterPro" id="IPR052742">
    <property type="entry name" value="Mito_N-acetyltransferase"/>
</dbReference>
<dbReference type="InterPro" id="IPR016181">
    <property type="entry name" value="Acyl_CoA_acyltransferase"/>
</dbReference>
<evidence type="ECO:0000313" key="3">
    <source>
        <dbReference type="Proteomes" id="UP000184292"/>
    </source>
</evidence>
<name>A0A1M6HGT7_9RHOB</name>
<gene>
    <name evidence="2" type="ORF">SAMN05444417_3223</name>
</gene>
<evidence type="ECO:0000313" key="2">
    <source>
        <dbReference type="EMBL" id="SHJ21418.1"/>
    </source>
</evidence>
<dbReference type="SUPFAM" id="SSF55729">
    <property type="entry name" value="Acyl-CoA N-acyltransferases (Nat)"/>
    <property type="match status" value="1"/>
</dbReference>
<dbReference type="RefSeq" id="WP_342068331.1">
    <property type="nucleotide sequence ID" value="NZ_FQYO01000006.1"/>
</dbReference>
<keyword evidence="2" id="KW-0012">Acyltransferase</keyword>